<dbReference type="GeneID" id="71570275"/>
<proteinExistence type="predicted"/>
<sequence length="348" mass="40145">MQLKNRVATFCDLGRNLESFIKNHSKNEFSPEQEKLALAIRKASVQNPWFTEENMLFTLSEWAQALSPENIEKWLKNYDFSPKGLTIGIVAAGNIPMVGFHDLLCVLLAGEKAQIKLSSKDQSLMQYMIDFLKTHSEDLNQAIEVAENLHDYDAVIATGSDNTARYFEAYFKDKPHIIRRNRTSVAVLTGDETDEQLRLLCHDMLRYFGLGCRNVTKLYIPKNYDLNRIFKALYDWKDIINHHKYANNYDYNRAILMMKQIPIMDNGFVLLEENASLFSPIAVVYYEKYDSDAILNQTLASLQDKTQFLVTENFNTTLTTTPFGQAQRPNLWDYADGIDTMEWIIGLK</sequence>
<dbReference type="GO" id="GO:0008218">
    <property type="term" value="P:bioluminescence"/>
    <property type="evidence" value="ECO:0007669"/>
    <property type="project" value="InterPro"/>
</dbReference>
<dbReference type="HOGENOM" id="CLU_050037_0_0_10"/>
<dbReference type="EMBL" id="CP003283">
    <property type="protein sequence ID" value="AFL98333.1"/>
    <property type="molecule type" value="Genomic_DNA"/>
</dbReference>
<dbReference type="KEGG" id="orh:Ornrh_2202"/>
<evidence type="ECO:0000313" key="3">
    <source>
        <dbReference type="Proteomes" id="UP000006051"/>
    </source>
</evidence>
<evidence type="ECO:0000313" key="2">
    <source>
        <dbReference type="EMBL" id="AFL98333.1"/>
    </source>
</evidence>
<dbReference type="STRING" id="867902.Ornrh_2202"/>
<dbReference type="InterPro" id="IPR008670">
    <property type="entry name" value="CoA_reduct_LuxC"/>
</dbReference>
<dbReference type="eggNOG" id="COG1012">
    <property type="taxonomic scope" value="Bacteria"/>
</dbReference>
<organism evidence="2 3">
    <name type="scientific">Ornithobacterium rhinotracheale (strain ATCC 51463 / DSM 15997 / CCUG 23171 / CIP 104009 / LMG 9086)</name>
    <dbReference type="NCBI Taxonomy" id="867902"/>
    <lineage>
        <taxon>Bacteria</taxon>
        <taxon>Pseudomonadati</taxon>
        <taxon>Bacteroidota</taxon>
        <taxon>Flavobacteriia</taxon>
        <taxon>Flavobacteriales</taxon>
        <taxon>Weeksellaceae</taxon>
        <taxon>Ornithobacterium</taxon>
    </lineage>
</organism>
<keyword evidence="3" id="KW-1185">Reference proteome</keyword>
<reference evidence="2 3" key="1">
    <citation type="submission" date="2012-06" db="EMBL/GenBank/DDBJ databases">
        <title>The complete genome of Ornithobacterium rhinotracheale DSM 15997.</title>
        <authorList>
            <consortium name="US DOE Joint Genome Institute (JGI-PGF)"/>
            <person name="Lucas S."/>
            <person name="Copeland A."/>
            <person name="Lapidus A."/>
            <person name="Goodwin L."/>
            <person name="Pitluck S."/>
            <person name="Peters L."/>
            <person name="Mikhailova N."/>
            <person name="Teshima H."/>
            <person name="Kyrpides N."/>
            <person name="Mavromatis K."/>
            <person name="Pagani I."/>
            <person name="Ivanova N."/>
            <person name="Ovchinnikova G."/>
            <person name="Zeytun A."/>
            <person name="Detter J.C."/>
            <person name="Han C."/>
            <person name="Land M."/>
            <person name="Hauser L."/>
            <person name="Markowitz V."/>
            <person name="Cheng J.-F."/>
            <person name="Hugenholtz P."/>
            <person name="Woyke T."/>
            <person name="Wu D."/>
            <person name="Lang E."/>
            <person name="Kopitz M."/>
            <person name="Brambilla E."/>
            <person name="Klenk H.-P."/>
            <person name="Eisen J.A."/>
        </authorList>
    </citation>
    <scope>NUCLEOTIDE SEQUENCE [LARGE SCALE GENOMIC DNA]</scope>
    <source>
        <strain evidence="3">ATCC 51463 / DSM 15997 / CCUG 23171 / LMG 9086</strain>
    </source>
</reference>
<gene>
    <name evidence="2" type="ordered locus">Ornrh_2202</name>
</gene>
<evidence type="ECO:0000256" key="1">
    <source>
        <dbReference type="ARBA" id="ARBA00022857"/>
    </source>
</evidence>
<dbReference type="Pfam" id="PF05893">
    <property type="entry name" value="LuxC"/>
    <property type="match status" value="1"/>
</dbReference>
<dbReference type="RefSeq" id="WP_014791836.1">
    <property type="nucleotide sequence ID" value="NC_018016.1"/>
</dbReference>
<accession>I4A2Z9</accession>
<dbReference type="Proteomes" id="UP000006051">
    <property type="component" value="Chromosome"/>
</dbReference>
<name>I4A2Z9_ORNRL</name>
<dbReference type="GeneID" id="97258783"/>
<protein>
    <submittedName>
        <fullName evidence="2">Acyl-CoA reductase (LuxC)</fullName>
    </submittedName>
</protein>
<dbReference type="GO" id="GO:0003995">
    <property type="term" value="F:acyl-CoA dehydrogenase activity"/>
    <property type="evidence" value="ECO:0007669"/>
    <property type="project" value="InterPro"/>
</dbReference>
<dbReference type="PATRIC" id="fig|867902.3.peg.2154"/>
<keyword evidence="1" id="KW-0521">NADP</keyword>
<dbReference type="AlphaFoldDB" id="I4A2Z9"/>